<protein>
    <submittedName>
        <fullName evidence="2">Membrane protein, putative</fullName>
    </submittedName>
</protein>
<dbReference type="GeneID" id="24564864"/>
<feature type="transmembrane region" description="Helical" evidence="1">
    <location>
        <begin position="38"/>
        <end position="61"/>
    </location>
</feature>
<keyword evidence="1" id="KW-1133">Transmembrane helix</keyword>
<keyword evidence="1" id="KW-0812">Transmembrane</keyword>
<dbReference type="Proteomes" id="UP000033188">
    <property type="component" value="Chromosome 3"/>
</dbReference>
<dbReference type="OrthoDB" id="361576at2759"/>
<dbReference type="RefSeq" id="XP_012768509.1">
    <property type="nucleotide sequence ID" value="XM_012913055.1"/>
</dbReference>
<dbReference type="KEGG" id="bbig:BBBOND_0302270"/>
<dbReference type="VEuPathDB" id="PiroplasmaDB:BBBOND_0302270"/>
<feature type="transmembrane region" description="Helical" evidence="1">
    <location>
        <begin position="67"/>
        <end position="83"/>
    </location>
</feature>
<accession>A0A061D733</accession>
<name>A0A061D733_BABBI</name>
<gene>
    <name evidence="2" type="ORF">BBBOND_0302270</name>
</gene>
<dbReference type="AlphaFoldDB" id="A0A061D733"/>
<reference evidence="3" key="1">
    <citation type="journal article" date="2014" name="Nucleic Acids Res.">
        <title>The evolutionary dynamics of variant antigen genes in Babesia reveal a history of genomic innovation underlying host-parasite interaction.</title>
        <authorList>
            <person name="Jackson A.P."/>
            <person name="Otto T.D."/>
            <person name="Darby A."/>
            <person name="Ramaprasad A."/>
            <person name="Xia D."/>
            <person name="Echaide I.E."/>
            <person name="Farber M."/>
            <person name="Gahlot S."/>
            <person name="Gamble J."/>
            <person name="Gupta D."/>
            <person name="Gupta Y."/>
            <person name="Jackson L."/>
            <person name="Malandrin L."/>
            <person name="Malas T.B."/>
            <person name="Moussa E."/>
            <person name="Nair M."/>
            <person name="Reid A.J."/>
            <person name="Sanders M."/>
            <person name="Sharma J."/>
            <person name="Tracey A."/>
            <person name="Quail M.A."/>
            <person name="Weir W."/>
            <person name="Wastling J.M."/>
            <person name="Hall N."/>
            <person name="Willadsen P."/>
            <person name="Lingelbach K."/>
            <person name="Shiels B."/>
            <person name="Tait A."/>
            <person name="Berriman M."/>
            <person name="Allred D.R."/>
            <person name="Pain A."/>
        </authorList>
    </citation>
    <scope>NUCLEOTIDE SEQUENCE [LARGE SCALE GENOMIC DNA]</scope>
    <source>
        <strain evidence="3">Bond</strain>
    </source>
</reference>
<proteinExistence type="predicted"/>
<sequence length="141" mass="15418">MGFLIHLCRFVGVVSGFVVPVIAGLYAASVGNIKQANYFLRALIFWVILDRIFSPVLFAVLGIVSRLLWPLAFSIISVALVVPRTRVLEYGDKCTVMAIKKGKQHSATNAVCATLAVLRKHVENIVMPLLGASNHNGEKQE</sequence>
<dbReference type="EMBL" id="LK391709">
    <property type="protein sequence ID" value="CDR96323.1"/>
    <property type="molecule type" value="Genomic_DNA"/>
</dbReference>
<organism evidence="2 3">
    <name type="scientific">Babesia bigemina</name>
    <dbReference type="NCBI Taxonomy" id="5866"/>
    <lineage>
        <taxon>Eukaryota</taxon>
        <taxon>Sar</taxon>
        <taxon>Alveolata</taxon>
        <taxon>Apicomplexa</taxon>
        <taxon>Aconoidasida</taxon>
        <taxon>Piroplasmida</taxon>
        <taxon>Babesiidae</taxon>
        <taxon>Babesia</taxon>
    </lineage>
</organism>
<evidence type="ECO:0000313" key="3">
    <source>
        <dbReference type="Proteomes" id="UP000033188"/>
    </source>
</evidence>
<feature type="transmembrane region" description="Helical" evidence="1">
    <location>
        <begin position="6"/>
        <end position="26"/>
    </location>
</feature>
<evidence type="ECO:0000313" key="2">
    <source>
        <dbReference type="EMBL" id="CDR96323.1"/>
    </source>
</evidence>
<keyword evidence="3" id="KW-1185">Reference proteome</keyword>
<keyword evidence="1" id="KW-0472">Membrane</keyword>
<evidence type="ECO:0000256" key="1">
    <source>
        <dbReference type="SAM" id="Phobius"/>
    </source>
</evidence>